<dbReference type="OrthoDB" id="5867022at2759"/>
<reference evidence="3" key="1">
    <citation type="submission" date="2020-09" db="EMBL/GenBank/DDBJ databases">
        <authorList>
            <person name="Kikuchi T."/>
        </authorList>
    </citation>
    <scope>NUCLEOTIDE SEQUENCE</scope>
    <source>
        <strain evidence="3">SH1</strain>
    </source>
</reference>
<proteinExistence type="predicted"/>
<dbReference type="AlphaFoldDB" id="A0A811KSH3"/>
<evidence type="ECO:0008006" key="5">
    <source>
        <dbReference type="Google" id="ProtNLM"/>
    </source>
</evidence>
<dbReference type="Proteomes" id="UP000783686">
    <property type="component" value="Unassembled WGS sequence"/>
</dbReference>
<evidence type="ECO:0000313" key="3">
    <source>
        <dbReference type="EMBL" id="CAD5218410.1"/>
    </source>
</evidence>
<dbReference type="EMBL" id="CAJFCW020000004">
    <property type="protein sequence ID" value="CAG9110375.1"/>
    <property type="molecule type" value="Genomic_DNA"/>
</dbReference>
<dbReference type="EMBL" id="CAJFDH010000004">
    <property type="protein sequence ID" value="CAD5218410.1"/>
    <property type="molecule type" value="Genomic_DNA"/>
</dbReference>
<name>A0A811KSH3_9BILA</name>
<feature type="coiled-coil region" evidence="1">
    <location>
        <begin position="70"/>
        <end position="112"/>
    </location>
</feature>
<feature type="signal peptide" evidence="2">
    <location>
        <begin position="1"/>
        <end position="19"/>
    </location>
</feature>
<evidence type="ECO:0000256" key="2">
    <source>
        <dbReference type="SAM" id="SignalP"/>
    </source>
</evidence>
<gene>
    <name evidence="3" type="ORF">BOKJ2_LOCUS7620</name>
</gene>
<evidence type="ECO:0000313" key="4">
    <source>
        <dbReference type="Proteomes" id="UP000614601"/>
    </source>
</evidence>
<evidence type="ECO:0000256" key="1">
    <source>
        <dbReference type="SAM" id="Coils"/>
    </source>
</evidence>
<comment type="caution">
    <text evidence="3">The sequence shown here is derived from an EMBL/GenBank/DDBJ whole genome shotgun (WGS) entry which is preliminary data.</text>
</comment>
<accession>A0A811KSH3</accession>
<keyword evidence="2" id="KW-0732">Signal</keyword>
<keyword evidence="4" id="KW-1185">Reference proteome</keyword>
<sequence>MYISVLLLLSTFIFTYNTAVLSPFKDAIEGIPDSDKEQINAILMNPNATKGEIKDTIDGIVNNLPNQTLIDEIKNQRKVLQQTYETELQQRLANASADAKALNDQVQALRNNDSLTRQATCETIQDLVKNASKSVQNELGLKPHPCTFASKGLGQQQYPDAFSRRPFSHPPGFTRASRIPNFSNGISLAANGLLEPSTPSLPVLGQAASTSPPLGQSTLAFPDLVQSSPGILPLGLSTPLPSELSTFNAIGMVSEPSSLGSEVLKRKTSGAPGLPGISVSPALPSLSSHLPPLGLELSTPPPVGLGLSTPPPVGLGLSTPSPIGLGLSTPEANIGLLLSSAATPTTGSSEIAVSNPFEILGSTTAE</sequence>
<organism evidence="3 4">
    <name type="scientific">Bursaphelenchus okinawaensis</name>
    <dbReference type="NCBI Taxonomy" id="465554"/>
    <lineage>
        <taxon>Eukaryota</taxon>
        <taxon>Metazoa</taxon>
        <taxon>Ecdysozoa</taxon>
        <taxon>Nematoda</taxon>
        <taxon>Chromadorea</taxon>
        <taxon>Rhabditida</taxon>
        <taxon>Tylenchina</taxon>
        <taxon>Tylenchomorpha</taxon>
        <taxon>Aphelenchoidea</taxon>
        <taxon>Aphelenchoididae</taxon>
        <taxon>Bursaphelenchus</taxon>
    </lineage>
</organism>
<dbReference type="Proteomes" id="UP000614601">
    <property type="component" value="Unassembled WGS sequence"/>
</dbReference>
<protein>
    <recommendedName>
        <fullName evidence="5">DUF148 domain-containing protein</fullName>
    </recommendedName>
</protein>
<feature type="chain" id="PRO_5035681658" description="DUF148 domain-containing protein" evidence="2">
    <location>
        <begin position="20"/>
        <end position="366"/>
    </location>
</feature>
<keyword evidence="1" id="KW-0175">Coiled coil</keyword>